<dbReference type="AlphaFoldDB" id="A0A1Y2L100"/>
<dbReference type="Proteomes" id="UP000193391">
    <property type="component" value="Unassembled WGS sequence"/>
</dbReference>
<evidence type="ECO:0000313" key="3">
    <source>
        <dbReference type="Proteomes" id="UP000193391"/>
    </source>
</evidence>
<dbReference type="EMBL" id="JFKA01000003">
    <property type="protein sequence ID" value="OSQ38906.1"/>
    <property type="molecule type" value="Genomic_DNA"/>
</dbReference>
<keyword evidence="1" id="KW-0732">Signal</keyword>
<feature type="signal peptide" evidence="1">
    <location>
        <begin position="1"/>
        <end position="23"/>
    </location>
</feature>
<name>A0A1Y2L100_9PROT</name>
<evidence type="ECO:0000313" key="2">
    <source>
        <dbReference type="EMBL" id="OSQ38906.1"/>
    </source>
</evidence>
<protein>
    <recommendedName>
        <fullName evidence="4">Solute-binding protein family 3/N-terminal domain-containing protein</fullName>
    </recommendedName>
</protein>
<keyword evidence="3" id="KW-1185">Reference proteome</keyword>
<sequence>MLQAGFAVAVMLVGGGAVAPAHADHPIIMPVRSDDLAGVQKCYDDPQSSAFCDKCAGPNNYNPSLTNYVILRETLKAGGMPVRLVGIDSPNSARSRLMVETGVATVKADWDFNMDGNNQLLKSDPFIEAGLLFKGLYGLADNEALQKAADIGDVKDLSAVMNPNWRLDWQVLQAMEITDLYPVSTKSQMFRLVARHRADFTLLEFSPRPDLMQEYDGIKLVPVVGVKVAMPNAQHFMVSRKSPRAQEIVAALNRGLQILKQTGLISQCLAQGGLVNASTRDWQVLNTRDLDGNGQRLF</sequence>
<dbReference type="STRING" id="1293891.TMES_09220"/>
<evidence type="ECO:0008006" key="4">
    <source>
        <dbReference type="Google" id="ProtNLM"/>
    </source>
</evidence>
<comment type="caution">
    <text evidence="2">The sequence shown here is derived from an EMBL/GenBank/DDBJ whole genome shotgun (WGS) entry which is preliminary data.</text>
</comment>
<proteinExistence type="predicted"/>
<evidence type="ECO:0000256" key="1">
    <source>
        <dbReference type="SAM" id="SignalP"/>
    </source>
</evidence>
<gene>
    <name evidence="2" type="ORF">TMES_09220</name>
</gene>
<feature type="chain" id="PRO_5012282443" description="Solute-binding protein family 3/N-terminal domain-containing protein" evidence="1">
    <location>
        <begin position="24"/>
        <end position="298"/>
    </location>
</feature>
<reference evidence="2 3" key="1">
    <citation type="submission" date="2014-03" db="EMBL/GenBank/DDBJ databases">
        <title>The draft genome sequence of Thalassospira mesophila JCM 18969.</title>
        <authorList>
            <person name="Lai Q."/>
            <person name="Shao Z."/>
        </authorList>
    </citation>
    <scope>NUCLEOTIDE SEQUENCE [LARGE SCALE GENOMIC DNA]</scope>
    <source>
        <strain evidence="2 3">JCM 18969</strain>
    </source>
</reference>
<accession>A0A1Y2L100</accession>
<organism evidence="2 3">
    <name type="scientific">Thalassospira mesophila</name>
    <dbReference type="NCBI Taxonomy" id="1293891"/>
    <lineage>
        <taxon>Bacteria</taxon>
        <taxon>Pseudomonadati</taxon>
        <taxon>Pseudomonadota</taxon>
        <taxon>Alphaproteobacteria</taxon>
        <taxon>Rhodospirillales</taxon>
        <taxon>Thalassospiraceae</taxon>
        <taxon>Thalassospira</taxon>
    </lineage>
</organism>
<dbReference type="SUPFAM" id="SSF53850">
    <property type="entry name" value="Periplasmic binding protein-like II"/>
    <property type="match status" value="1"/>
</dbReference>